<gene>
    <name evidence="2" type="ORF">NG792_13065</name>
</gene>
<comment type="caution">
    <text evidence="2">The sequence shown here is derived from an EMBL/GenBank/DDBJ whole genome shotgun (WGS) entry which is preliminary data.</text>
</comment>
<dbReference type="Pfam" id="PF00534">
    <property type="entry name" value="Glycos_transf_1"/>
    <property type="match status" value="1"/>
</dbReference>
<organism evidence="2 3">
    <name type="scientific">Laspinema olomoucense D3b</name>
    <dbReference type="NCBI Taxonomy" id="2953688"/>
    <lineage>
        <taxon>Bacteria</taxon>
        <taxon>Bacillati</taxon>
        <taxon>Cyanobacteriota</taxon>
        <taxon>Cyanophyceae</taxon>
        <taxon>Oscillatoriophycideae</taxon>
        <taxon>Oscillatoriales</taxon>
        <taxon>Laspinemataceae</taxon>
        <taxon>Laspinema</taxon>
        <taxon>Laspinema olomoucense</taxon>
    </lineage>
</organism>
<dbReference type="SUPFAM" id="SSF53756">
    <property type="entry name" value="UDP-Glycosyltransferase/glycogen phosphorylase"/>
    <property type="match status" value="1"/>
</dbReference>
<dbReference type="Gene3D" id="3.40.50.2000">
    <property type="entry name" value="Glycogen Phosphorylase B"/>
    <property type="match status" value="1"/>
</dbReference>
<reference evidence="2 3" key="1">
    <citation type="journal article" date="2022" name="Front. Microbiol.">
        <title>High genomic differentiation and limited gene flow indicate recent cryptic speciation within the genus Laspinema (cyanobacteria).</title>
        <authorList>
            <person name="Stanojkovic A."/>
            <person name="Skoupy S."/>
            <person name="Skaloud P."/>
            <person name="Dvorak P."/>
        </authorList>
    </citation>
    <scope>NUCLEOTIDE SEQUENCE [LARGE SCALE GENOMIC DNA]</scope>
    <source>
        <strain evidence="2 3">D3b</strain>
    </source>
</reference>
<keyword evidence="3" id="KW-1185">Reference proteome</keyword>
<feature type="domain" description="Glycosyl transferase family 1" evidence="1">
    <location>
        <begin position="206"/>
        <end position="287"/>
    </location>
</feature>
<evidence type="ECO:0000313" key="3">
    <source>
        <dbReference type="Proteomes" id="UP001525961"/>
    </source>
</evidence>
<dbReference type="EMBL" id="JAMXFA010000015">
    <property type="protein sequence ID" value="MCT7978642.1"/>
    <property type="molecule type" value="Genomic_DNA"/>
</dbReference>
<name>A0ABT2N7I5_9CYAN</name>
<accession>A0ABT2N7I5</accession>
<dbReference type="Proteomes" id="UP001525961">
    <property type="component" value="Unassembled WGS sequence"/>
</dbReference>
<evidence type="ECO:0000259" key="1">
    <source>
        <dbReference type="Pfam" id="PF00534"/>
    </source>
</evidence>
<proteinExistence type="predicted"/>
<sequence length="330" mass="38342">MDSRFSDNMTQPSIYFVCYPDTNVPIGGVKMLYRHVDVLNKNGFSAFIMHDDEGFRCDWFENKTQIAYLSNIKLKADDFFVMPETATPKSGNLLPGIRKVIYNQGCYNTFYEYSFDKHQLETPYRSQDVVAVLVASENSLNYLNYVFPQTRLFRIHHSIDADLFYYHPVKKKQICWMDRKMQRDAQQVINILKFRNALNGFELIPIENKPQKEVAQIFRESLMFLSFCYAEGFSLPPAEAMASGCLAVGYHGWGGKEYFLQDFAFPVESGDILGFAHRVEKLIATYNTQPQLLMEKHKKAADFIKQNYSAEQEERDIVTAWREIIKLHKG</sequence>
<protein>
    <submittedName>
        <fullName evidence="2">Glycosyltransferase</fullName>
    </submittedName>
</protein>
<evidence type="ECO:0000313" key="2">
    <source>
        <dbReference type="EMBL" id="MCT7978642.1"/>
    </source>
</evidence>
<dbReference type="RefSeq" id="WP_261235691.1">
    <property type="nucleotide sequence ID" value="NZ_JAMXFA010000015.1"/>
</dbReference>
<dbReference type="InterPro" id="IPR001296">
    <property type="entry name" value="Glyco_trans_1"/>
</dbReference>